<keyword evidence="1" id="KW-0732">Signal</keyword>
<sequence>MIRGGGLATIFLIICGFGQLCAAHLEGSGIEAHCPPHWTFWGQHCYRFFNNPQLDWVSAEQYCNQFGTVHDGGEDQLAHLVSIHSELENTFVRALWESLREPSTARKFCWMGYNEIAEEGSWVWTDQSPSKYEKWGSGQPNNSGGDQDCGALDTSGTGRYFGAWDDGTCSSSLPFMCKVVPVFINH</sequence>
<accession>A0A2G8K502</accession>
<dbReference type="SUPFAM" id="SSF56436">
    <property type="entry name" value="C-type lectin-like"/>
    <property type="match status" value="1"/>
</dbReference>
<dbReference type="OrthoDB" id="418245at2759"/>
<evidence type="ECO:0000313" key="4">
    <source>
        <dbReference type="Proteomes" id="UP000230750"/>
    </source>
</evidence>
<feature type="domain" description="C-type lectin" evidence="2">
    <location>
        <begin position="41"/>
        <end position="178"/>
    </location>
</feature>
<evidence type="ECO:0000259" key="2">
    <source>
        <dbReference type="PROSITE" id="PS50041"/>
    </source>
</evidence>
<reference evidence="3 4" key="1">
    <citation type="journal article" date="2017" name="PLoS Biol.">
        <title>The sea cucumber genome provides insights into morphological evolution and visceral regeneration.</title>
        <authorList>
            <person name="Zhang X."/>
            <person name="Sun L."/>
            <person name="Yuan J."/>
            <person name="Sun Y."/>
            <person name="Gao Y."/>
            <person name="Zhang L."/>
            <person name="Li S."/>
            <person name="Dai H."/>
            <person name="Hamel J.F."/>
            <person name="Liu C."/>
            <person name="Yu Y."/>
            <person name="Liu S."/>
            <person name="Lin W."/>
            <person name="Guo K."/>
            <person name="Jin S."/>
            <person name="Xu P."/>
            <person name="Storey K.B."/>
            <person name="Huan P."/>
            <person name="Zhang T."/>
            <person name="Zhou Y."/>
            <person name="Zhang J."/>
            <person name="Lin C."/>
            <person name="Li X."/>
            <person name="Xing L."/>
            <person name="Huo D."/>
            <person name="Sun M."/>
            <person name="Wang L."/>
            <person name="Mercier A."/>
            <person name="Li F."/>
            <person name="Yang H."/>
            <person name="Xiang J."/>
        </authorList>
    </citation>
    <scope>NUCLEOTIDE SEQUENCE [LARGE SCALE GENOMIC DNA]</scope>
    <source>
        <strain evidence="3">Shaxun</strain>
        <tissue evidence="3">Muscle</tissue>
    </source>
</reference>
<dbReference type="InterPro" id="IPR001304">
    <property type="entry name" value="C-type_lectin-like"/>
</dbReference>
<comment type="caution">
    <text evidence="3">The sequence shown here is derived from an EMBL/GenBank/DDBJ whole genome shotgun (WGS) entry which is preliminary data.</text>
</comment>
<dbReference type="AlphaFoldDB" id="A0A2G8K502"/>
<dbReference type="PANTHER" id="PTHR22803">
    <property type="entry name" value="MANNOSE, PHOSPHOLIPASE, LECTIN RECEPTOR RELATED"/>
    <property type="match status" value="1"/>
</dbReference>
<dbReference type="Gene3D" id="3.10.100.10">
    <property type="entry name" value="Mannose-Binding Protein A, subunit A"/>
    <property type="match status" value="1"/>
</dbReference>
<dbReference type="InterPro" id="IPR050111">
    <property type="entry name" value="C-type_lectin/snaclec_domain"/>
</dbReference>
<evidence type="ECO:0000313" key="3">
    <source>
        <dbReference type="EMBL" id="PIK43084.1"/>
    </source>
</evidence>
<dbReference type="InterPro" id="IPR016187">
    <property type="entry name" value="CTDL_fold"/>
</dbReference>
<organism evidence="3 4">
    <name type="scientific">Stichopus japonicus</name>
    <name type="common">Sea cucumber</name>
    <dbReference type="NCBI Taxonomy" id="307972"/>
    <lineage>
        <taxon>Eukaryota</taxon>
        <taxon>Metazoa</taxon>
        <taxon>Echinodermata</taxon>
        <taxon>Eleutherozoa</taxon>
        <taxon>Echinozoa</taxon>
        <taxon>Holothuroidea</taxon>
        <taxon>Aspidochirotacea</taxon>
        <taxon>Aspidochirotida</taxon>
        <taxon>Stichopodidae</taxon>
        <taxon>Apostichopus</taxon>
    </lineage>
</organism>
<evidence type="ECO:0000256" key="1">
    <source>
        <dbReference type="SAM" id="SignalP"/>
    </source>
</evidence>
<protein>
    <submittedName>
        <fullName evidence="3">Putative echinoidin</fullName>
    </submittedName>
</protein>
<dbReference type="SMART" id="SM00034">
    <property type="entry name" value="CLECT"/>
    <property type="match status" value="1"/>
</dbReference>
<feature type="chain" id="PRO_5013782188" evidence="1">
    <location>
        <begin position="24"/>
        <end position="186"/>
    </location>
</feature>
<dbReference type="InterPro" id="IPR016186">
    <property type="entry name" value="C-type_lectin-like/link_sf"/>
</dbReference>
<proteinExistence type="predicted"/>
<keyword evidence="4" id="KW-1185">Reference proteome</keyword>
<name>A0A2G8K502_STIJA</name>
<feature type="signal peptide" evidence="1">
    <location>
        <begin position="1"/>
        <end position="23"/>
    </location>
</feature>
<gene>
    <name evidence="3" type="ORF">BSL78_20060</name>
</gene>
<dbReference type="Proteomes" id="UP000230750">
    <property type="component" value="Unassembled WGS sequence"/>
</dbReference>
<dbReference type="EMBL" id="MRZV01000877">
    <property type="protein sequence ID" value="PIK43084.1"/>
    <property type="molecule type" value="Genomic_DNA"/>
</dbReference>
<dbReference type="PROSITE" id="PS50041">
    <property type="entry name" value="C_TYPE_LECTIN_2"/>
    <property type="match status" value="1"/>
</dbReference>
<dbReference type="Pfam" id="PF00059">
    <property type="entry name" value="Lectin_C"/>
    <property type="match status" value="1"/>
</dbReference>